<reference evidence="2" key="1">
    <citation type="submission" date="2014-09" db="EMBL/GenBank/DDBJ databases">
        <authorList>
            <person name="Magalhaes I.L.F."/>
            <person name="Oliveira U."/>
            <person name="Santos F.R."/>
            <person name="Vidigal T.H.D.A."/>
            <person name="Brescovit A.D."/>
            <person name="Santos A.J."/>
        </authorList>
    </citation>
    <scope>NUCLEOTIDE SEQUENCE</scope>
    <source>
        <tissue evidence="2">Shoot tissue taken approximately 20 cm above the soil surface</tissue>
    </source>
</reference>
<keyword evidence="1" id="KW-0812">Transmembrane</keyword>
<name>A0A0A9ELY8_ARUDO</name>
<organism evidence="2">
    <name type="scientific">Arundo donax</name>
    <name type="common">Giant reed</name>
    <name type="synonym">Donax arundinaceus</name>
    <dbReference type="NCBI Taxonomy" id="35708"/>
    <lineage>
        <taxon>Eukaryota</taxon>
        <taxon>Viridiplantae</taxon>
        <taxon>Streptophyta</taxon>
        <taxon>Embryophyta</taxon>
        <taxon>Tracheophyta</taxon>
        <taxon>Spermatophyta</taxon>
        <taxon>Magnoliopsida</taxon>
        <taxon>Liliopsida</taxon>
        <taxon>Poales</taxon>
        <taxon>Poaceae</taxon>
        <taxon>PACMAD clade</taxon>
        <taxon>Arundinoideae</taxon>
        <taxon>Arundineae</taxon>
        <taxon>Arundo</taxon>
    </lineage>
</organism>
<keyword evidence="1" id="KW-0472">Membrane</keyword>
<evidence type="ECO:0000313" key="2">
    <source>
        <dbReference type="EMBL" id="JAD98880.1"/>
    </source>
</evidence>
<dbReference type="EMBL" id="GBRH01199015">
    <property type="protein sequence ID" value="JAD98880.1"/>
    <property type="molecule type" value="Transcribed_RNA"/>
</dbReference>
<accession>A0A0A9ELY8</accession>
<protein>
    <submittedName>
        <fullName evidence="2">Uncharacterized protein</fullName>
    </submittedName>
</protein>
<sequence length="90" mass="10244">MEQVDWIREGEHGLDLQEGMDMSSLCNVGMQTAGPSILICNFRIVCHSKFSRLFVNVNVVVSSCLYHISSFLLTQIGLWAVCLYILRRHI</sequence>
<keyword evidence="1" id="KW-1133">Transmembrane helix</keyword>
<feature type="transmembrane region" description="Helical" evidence="1">
    <location>
        <begin position="65"/>
        <end position="86"/>
    </location>
</feature>
<reference evidence="2" key="2">
    <citation type="journal article" date="2015" name="Data Brief">
        <title>Shoot transcriptome of the giant reed, Arundo donax.</title>
        <authorList>
            <person name="Barrero R.A."/>
            <person name="Guerrero F.D."/>
            <person name="Moolhuijzen P."/>
            <person name="Goolsby J.A."/>
            <person name="Tidwell J."/>
            <person name="Bellgard S.E."/>
            <person name="Bellgard M.I."/>
        </authorList>
    </citation>
    <scope>NUCLEOTIDE SEQUENCE</scope>
    <source>
        <tissue evidence="2">Shoot tissue taken approximately 20 cm above the soil surface</tissue>
    </source>
</reference>
<dbReference type="AlphaFoldDB" id="A0A0A9ELY8"/>
<proteinExistence type="predicted"/>
<evidence type="ECO:0000256" key="1">
    <source>
        <dbReference type="SAM" id="Phobius"/>
    </source>
</evidence>